<keyword evidence="1" id="KW-0812">Transmembrane</keyword>
<dbReference type="AlphaFoldDB" id="A0A5J4L8G8"/>
<organism evidence="2">
    <name type="scientific">hot springs metagenome</name>
    <dbReference type="NCBI Taxonomy" id="433727"/>
    <lineage>
        <taxon>unclassified sequences</taxon>
        <taxon>metagenomes</taxon>
        <taxon>ecological metagenomes</taxon>
    </lineage>
</organism>
<name>A0A5J4L8G8_9ZZZZ</name>
<keyword evidence="1" id="KW-1133">Transmembrane helix</keyword>
<keyword evidence="1" id="KW-0472">Membrane</keyword>
<reference evidence="2" key="1">
    <citation type="submission" date="2019-10" db="EMBL/GenBank/DDBJ databases">
        <title>Metagenomic sequencing of thiosulfate-disproportionating enrichment culture.</title>
        <authorList>
            <person name="Umezawa K."/>
            <person name="Kojima H."/>
            <person name="Fukui M."/>
        </authorList>
    </citation>
    <scope>NUCLEOTIDE SEQUENCE</scope>
    <source>
        <strain evidence="2">45J</strain>
    </source>
</reference>
<sequence length="96" mass="11123">MRRSDIFFAFIAINLILLIAFFSHSFFKQIKSDFTVQRAMVRSLGLTDLCLFTEARYTRHLSMADLNTPFQDYPLSFEHFPSGALIKPPSRKTSEL</sequence>
<accession>A0A5J4L8G8</accession>
<comment type="caution">
    <text evidence="2">The sequence shown here is derived from an EMBL/GenBank/DDBJ whole genome shotgun (WGS) entry which is preliminary data.</text>
</comment>
<proteinExistence type="predicted"/>
<gene>
    <name evidence="2" type="ORF">A45J_1592</name>
</gene>
<feature type="transmembrane region" description="Helical" evidence="1">
    <location>
        <begin position="6"/>
        <end position="27"/>
    </location>
</feature>
<protein>
    <submittedName>
        <fullName evidence="2">Uncharacterized protein</fullName>
    </submittedName>
</protein>
<evidence type="ECO:0000313" key="2">
    <source>
        <dbReference type="EMBL" id="GER93836.1"/>
    </source>
</evidence>
<dbReference type="EMBL" id="BLAB01000001">
    <property type="protein sequence ID" value="GER93836.1"/>
    <property type="molecule type" value="Genomic_DNA"/>
</dbReference>
<evidence type="ECO:0000256" key="1">
    <source>
        <dbReference type="SAM" id="Phobius"/>
    </source>
</evidence>